<protein>
    <submittedName>
        <fullName evidence="6">Precorrin-8X methylmutase</fullName>
    </submittedName>
</protein>
<gene>
    <name evidence="6" type="ORF">GCM10009804_33070</name>
</gene>
<proteinExistence type="inferred from homology"/>
<evidence type="ECO:0000313" key="6">
    <source>
        <dbReference type="EMBL" id="GAA1573784.1"/>
    </source>
</evidence>
<dbReference type="RefSeq" id="WP_344234409.1">
    <property type="nucleotide sequence ID" value="NZ_BAAAPH010000009.1"/>
</dbReference>
<dbReference type="PANTHER" id="PTHR43588:SF1">
    <property type="entry name" value="COBALT-PRECORRIN-8 METHYLMUTASE"/>
    <property type="match status" value="1"/>
</dbReference>
<evidence type="ECO:0000313" key="7">
    <source>
        <dbReference type="Proteomes" id="UP001501705"/>
    </source>
</evidence>
<name>A0ABN2DD24_9ACTN</name>
<dbReference type="NCBIfam" id="NF006136">
    <property type="entry name" value="PRK08285.1"/>
    <property type="match status" value="1"/>
</dbReference>
<dbReference type="InterPro" id="IPR003722">
    <property type="entry name" value="Cbl_synth_CobH/CbiC"/>
</dbReference>
<dbReference type="EMBL" id="BAAAPH010000009">
    <property type="protein sequence ID" value="GAA1573784.1"/>
    <property type="molecule type" value="Genomic_DNA"/>
</dbReference>
<evidence type="ECO:0000259" key="5">
    <source>
        <dbReference type="Pfam" id="PF02570"/>
    </source>
</evidence>
<evidence type="ECO:0000256" key="3">
    <source>
        <dbReference type="ARBA" id="ARBA00022573"/>
    </source>
</evidence>
<dbReference type="Gene3D" id="3.40.50.10230">
    <property type="entry name" value="Cobalamin biosynthesis CobH/CbiC, precorrin-8X methylmutase"/>
    <property type="match status" value="1"/>
</dbReference>
<dbReference type="Proteomes" id="UP001501705">
    <property type="component" value="Unassembled WGS sequence"/>
</dbReference>
<dbReference type="InterPro" id="IPR036588">
    <property type="entry name" value="CobH/CbiC_sf"/>
</dbReference>
<accession>A0ABN2DD24</accession>
<comment type="similarity">
    <text evidence="2">Belongs to the CobH/CbiC family.</text>
</comment>
<keyword evidence="7" id="KW-1185">Reference proteome</keyword>
<organism evidence="6 7">
    <name type="scientific">Kribbella hippodromi</name>
    <dbReference type="NCBI Taxonomy" id="434347"/>
    <lineage>
        <taxon>Bacteria</taxon>
        <taxon>Bacillati</taxon>
        <taxon>Actinomycetota</taxon>
        <taxon>Actinomycetes</taxon>
        <taxon>Propionibacteriales</taxon>
        <taxon>Kribbellaceae</taxon>
        <taxon>Kribbella</taxon>
    </lineage>
</organism>
<reference evidence="6 7" key="1">
    <citation type="journal article" date="2019" name="Int. J. Syst. Evol. Microbiol.">
        <title>The Global Catalogue of Microorganisms (GCM) 10K type strain sequencing project: providing services to taxonomists for standard genome sequencing and annotation.</title>
        <authorList>
            <consortium name="The Broad Institute Genomics Platform"/>
            <consortium name="The Broad Institute Genome Sequencing Center for Infectious Disease"/>
            <person name="Wu L."/>
            <person name="Ma J."/>
        </authorList>
    </citation>
    <scope>NUCLEOTIDE SEQUENCE [LARGE SCALE GENOMIC DNA]</scope>
    <source>
        <strain evidence="6 7">JCM 15572</strain>
    </source>
</reference>
<comment type="pathway">
    <text evidence="1">Cofactor biosynthesis; adenosylcobalamin biosynthesis.</text>
</comment>
<evidence type="ECO:0000256" key="2">
    <source>
        <dbReference type="ARBA" id="ARBA00009774"/>
    </source>
</evidence>
<evidence type="ECO:0000256" key="1">
    <source>
        <dbReference type="ARBA" id="ARBA00004953"/>
    </source>
</evidence>
<keyword evidence="4" id="KW-0413">Isomerase</keyword>
<dbReference type="PANTHER" id="PTHR43588">
    <property type="entry name" value="COBALT-PRECORRIN-8 METHYLMUTASE"/>
    <property type="match status" value="1"/>
</dbReference>
<comment type="caution">
    <text evidence="6">The sequence shown here is derived from an EMBL/GenBank/DDBJ whole genome shotgun (WGS) entry which is preliminary data.</text>
</comment>
<sequence length="209" mass="21932">MSDEYVRDGAEIYRRSFATIRSEAALDGLPADVAQVAVRMIHACGMTDLVADLAWSPTVVKNARAALQNGAPILCDAQMVAAGVTRRRLPADNEVICTLQDPRTPALAQQHRTTRSAAAVDLWLDHLEGSVVAIGNAPTTLFRLLELIAAGAPRPAAVLGIPVGFIGAAESKEALAANQLGLEYLVVRGRRGGSAITAAAINAIASEEE</sequence>
<feature type="domain" description="Cobalamin biosynthesis precorrin-8X methylmutase CobH/CbiC" evidence="5">
    <location>
        <begin position="11"/>
        <end position="206"/>
    </location>
</feature>
<evidence type="ECO:0000256" key="4">
    <source>
        <dbReference type="ARBA" id="ARBA00023235"/>
    </source>
</evidence>
<dbReference type="SUPFAM" id="SSF63965">
    <property type="entry name" value="Precorrin-8X methylmutase CbiC/CobH"/>
    <property type="match status" value="1"/>
</dbReference>
<keyword evidence="3" id="KW-0169">Cobalamin biosynthesis</keyword>
<dbReference type="Pfam" id="PF02570">
    <property type="entry name" value="CbiC"/>
    <property type="match status" value="1"/>
</dbReference>